<organism evidence="6 7">
    <name type="scientific">Falsochrobactrum ovis</name>
    <dbReference type="NCBI Taxonomy" id="1293442"/>
    <lineage>
        <taxon>Bacteria</taxon>
        <taxon>Pseudomonadati</taxon>
        <taxon>Pseudomonadota</taxon>
        <taxon>Alphaproteobacteria</taxon>
        <taxon>Hyphomicrobiales</taxon>
        <taxon>Brucellaceae</taxon>
        <taxon>Falsochrobactrum</taxon>
    </lineage>
</organism>
<evidence type="ECO:0000313" key="7">
    <source>
        <dbReference type="Proteomes" id="UP000249453"/>
    </source>
</evidence>
<dbReference type="GO" id="GO:0009307">
    <property type="term" value="P:DNA restriction-modification system"/>
    <property type="evidence" value="ECO:0007669"/>
    <property type="project" value="UniProtKB-KW"/>
</dbReference>
<evidence type="ECO:0000313" key="6">
    <source>
        <dbReference type="EMBL" id="RAK26791.1"/>
    </source>
</evidence>
<evidence type="ECO:0000256" key="1">
    <source>
        <dbReference type="ARBA" id="ARBA00010923"/>
    </source>
</evidence>
<keyword evidence="2" id="KW-0680">Restriction system</keyword>
<keyword evidence="3" id="KW-0238">DNA-binding</keyword>
<protein>
    <submittedName>
        <fullName evidence="6">Type I restriction enzyme S subunit</fullName>
    </submittedName>
</protein>
<keyword evidence="7" id="KW-1185">Reference proteome</keyword>
<dbReference type="RefSeq" id="WP_111575936.1">
    <property type="nucleotide sequence ID" value="NZ_JBHEEY010000013.1"/>
</dbReference>
<accession>A0A364JT29</accession>
<dbReference type="Proteomes" id="UP000249453">
    <property type="component" value="Unassembled WGS sequence"/>
</dbReference>
<dbReference type="InterPro" id="IPR052021">
    <property type="entry name" value="Type-I_RS_S_subunit"/>
</dbReference>
<name>A0A364JT29_9HYPH</name>
<evidence type="ECO:0000259" key="5">
    <source>
        <dbReference type="Pfam" id="PF01420"/>
    </source>
</evidence>
<dbReference type="GO" id="GO:0003677">
    <property type="term" value="F:DNA binding"/>
    <property type="evidence" value="ECO:0007669"/>
    <property type="project" value="UniProtKB-KW"/>
</dbReference>
<dbReference type="AlphaFoldDB" id="A0A364JT29"/>
<dbReference type="PANTHER" id="PTHR30408">
    <property type="entry name" value="TYPE-1 RESTRICTION ENZYME ECOKI SPECIFICITY PROTEIN"/>
    <property type="match status" value="1"/>
</dbReference>
<comment type="similarity">
    <text evidence="1">Belongs to the type-I restriction system S methylase family.</text>
</comment>
<dbReference type="EMBL" id="QLMK01000012">
    <property type="protein sequence ID" value="RAK26791.1"/>
    <property type="molecule type" value="Genomic_DNA"/>
</dbReference>
<evidence type="ECO:0000256" key="2">
    <source>
        <dbReference type="ARBA" id="ARBA00022747"/>
    </source>
</evidence>
<comment type="caution">
    <text evidence="6">The sequence shown here is derived from an EMBL/GenBank/DDBJ whole genome shotgun (WGS) entry which is preliminary data.</text>
</comment>
<dbReference type="Pfam" id="PF01420">
    <property type="entry name" value="Methylase_S"/>
    <property type="match status" value="2"/>
</dbReference>
<dbReference type="InterPro" id="IPR000055">
    <property type="entry name" value="Restrct_endonuc_typeI_TRD"/>
</dbReference>
<dbReference type="PANTHER" id="PTHR30408:SF12">
    <property type="entry name" value="TYPE I RESTRICTION ENZYME MJAVIII SPECIFICITY SUBUNIT"/>
    <property type="match status" value="1"/>
</dbReference>
<gene>
    <name evidence="6" type="ORF">C7374_11212</name>
</gene>
<evidence type="ECO:0000256" key="4">
    <source>
        <dbReference type="SAM" id="MobiDB-lite"/>
    </source>
</evidence>
<feature type="domain" description="Type I restriction modification DNA specificity" evidence="5">
    <location>
        <begin position="213"/>
        <end position="388"/>
    </location>
</feature>
<reference evidence="6 7" key="1">
    <citation type="submission" date="2018-06" db="EMBL/GenBank/DDBJ databases">
        <title>Genomic Encyclopedia of Type Strains, Phase IV (KMG-IV): sequencing the most valuable type-strain genomes for metagenomic binning, comparative biology and taxonomic classification.</title>
        <authorList>
            <person name="Goeker M."/>
        </authorList>
    </citation>
    <scope>NUCLEOTIDE SEQUENCE [LARGE SCALE GENOMIC DNA]</scope>
    <source>
        <strain evidence="6 7">DSM 26720</strain>
    </source>
</reference>
<proteinExistence type="inferred from homology"/>
<feature type="domain" description="Type I restriction modification DNA specificity" evidence="5">
    <location>
        <begin position="73"/>
        <end position="184"/>
    </location>
</feature>
<sequence length="400" mass="45741">MSGLAPKLRFKQDDGSDFPEWEEKPFGQAVTRGTQDKERPNRPNLWVIDLEHLESGTGRILSKSTTENSLSQKNVFSSGDILFGKLRPYLKKYARPDFDGVCSSEIWVLSGIEVINAYLFYVVQTSYFNQLANISSGSKMPRSDWETIADSEFSIPSLPEQRKIADFLSSIDAKIDAVKRKLNAFERYKKGLMQQIFAQKIRFKQDDGSDFPDWEEKELNEIAVRCRERNANSEITRVLTNSAVQGVVDQSKYFDKDIANADNLARYYIVQNGDFVYNPRISVSAPVGPIKRNNLGTGVMSPLYTVIRFKSTNTDFYDHYFQSNMWHEYMKSVANYGARHDRMAITTHDFMALPIPFPSLLEQQKIADFLSSVDAKIDAIKTQIDKLEAFKKGLLQQMFV</sequence>
<feature type="region of interest" description="Disordered" evidence="4">
    <location>
        <begin position="1"/>
        <end position="41"/>
    </location>
</feature>
<dbReference type="SUPFAM" id="SSF116734">
    <property type="entry name" value="DNA methylase specificity domain"/>
    <property type="match status" value="2"/>
</dbReference>
<dbReference type="Gene3D" id="3.90.220.20">
    <property type="entry name" value="DNA methylase specificity domains"/>
    <property type="match status" value="2"/>
</dbReference>
<dbReference type="OrthoDB" id="164285at2"/>
<dbReference type="InterPro" id="IPR044946">
    <property type="entry name" value="Restrct_endonuc_typeI_TRD_sf"/>
</dbReference>
<evidence type="ECO:0000256" key="3">
    <source>
        <dbReference type="ARBA" id="ARBA00023125"/>
    </source>
</evidence>